<accession>T0ZJ20</accession>
<reference evidence="7" key="1">
    <citation type="submission" date="2013-08" db="EMBL/GenBank/DDBJ databases">
        <authorList>
            <person name="Mendez C."/>
            <person name="Richter M."/>
            <person name="Ferrer M."/>
            <person name="Sanchez J."/>
        </authorList>
    </citation>
    <scope>NUCLEOTIDE SEQUENCE</scope>
</reference>
<dbReference type="GO" id="GO:0009423">
    <property type="term" value="P:chorismate biosynthetic process"/>
    <property type="evidence" value="ECO:0007669"/>
    <property type="project" value="UniProtKB-UniPathway"/>
</dbReference>
<dbReference type="UniPathway" id="UPA00053">
    <property type="reaction ID" value="UER00090"/>
</dbReference>
<dbReference type="InterPro" id="IPR000453">
    <property type="entry name" value="Chorismate_synth"/>
</dbReference>
<dbReference type="PANTHER" id="PTHR21085:SF0">
    <property type="entry name" value="CHORISMATE SYNTHASE"/>
    <property type="match status" value="1"/>
</dbReference>
<comment type="pathway">
    <text evidence="1">Metabolic intermediate biosynthesis; chorismate biosynthesis; chorismate from D-erythrose 4-phosphate and phosphoenolpyruvate: step 7/7.</text>
</comment>
<dbReference type="PROSITE" id="PS00789">
    <property type="entry name" value="CHORISMATE_SYNTHASE_3"/>
    <property type="match status" value="1"/>
</dbReference>
<dbReference type="Gene3D" id="3.60.150.10">
    <property type="entry name" value="Chorismate synthase AroC"/>
    <property type="match status" value="1"/>
</dbReference>
<evidence type="ECO:0000313" key="7">
    <source>
        <dbReference type="EMBL" id="EQD44442.1"/>
    </source>
</evidence>
<dbReference type="Pfam" id="PF01264">
    <property type="entry name" value="Chorismate_synt"/>
    <property type="match status" value="1"/>
</dbReference>
<reference evidence="7" key="2">
    <citation type="journal article" date="2014" name="ISME J.">
        <title>Microbial stratification in low pH oxic and suboxic macroscopic growths along an acid mine drainage.</title>
        <authorList>
            <person name="Mendez-Garcia C."/>
            <person name="Mesa V."/>
            <person name="Sprenger R.R."/>
            <person name="Richter M."/>
            <person name="Diez M.S."/>
            <person name="Solano J."/>
            <person name="Bargiela R."/>
            <person name="Golyshina O.V."/>
            <person name="Manteca A."/>
            <person name="Ramos J.L."/>
            <person name="Gallego J.R."/>
            <person name="Llorente I."/>
            <person name="Martins Dos Santos V.A."/>
            <person name="Jensen O.N."/>
            <person name="Pelaez A.I."/>
            <person name="Sanchez J."/>
            <person name="Ferrer M."/>
        </authorList>
    </citation>
    <scope>NUCLEOTIDE SEQUENCE</scope>
</reference>
<dbReference type="GO" id="GO:0009073">
    <property type="term" value="P:aromatic amino acid family biosynthetic process"/>
    <property type="evidence" value="ECO:0007669"/>
    <property type="project" value="UniProtKB-KW"/>
</dbReference>
<feature type="non-terminal residue" evidence="7">
    <location>
        <position position="1"/>
    </location>
</feature>
<evidence type="ECO:0000256" key="4">
    <source>
        <dbReference type="ARBA" id="ARBA00022605"/>
    </source>
</evidence>
<comment type="similarity">
    <text evidence="2">Belongs to the chorismate synthase family.</text>
</comment>
<dbReference type="GO" id="GO:0008652">
    <property type="term" value="P:amino acid biosynthetic process"/>
    <property type="evidence" value="ECO:0007669"/>
    <property type="project" value="UniProtKB-KW"/>
</dbReference>
<keyword evidence="4" id="KW-0028">Amino-acid biosynthesis</keyword>
<evidence type="ECO:0000256" key="3">
    <source>
        <dbReference type="ARBA" id="ARBA00013036"/>
    </source>
</evidence>
<keyword evidence="5" id="KW-0057">Aromatic amino acid biosynthesis</keyword>
<protein>
    <recommendedName>
        <fullName evidence="3">chorismate synthase</fullName>
        <ecNumber evidence="3">4.2.3.5</ecNumber>
    </recommendedName>
</protein>
<dbReference type="AlphaFoldDB" id="T0ZJ20"/>
<gene>
    <name evidence="7" type="ORF">B1A_15102</name>
</gene>
<comment type="caution">
    <text evidence="7">The sequence shown here is derived from an EMBL/GenBank/DDBJ whole genome shotgun (WGS) entry which is preliminary data.</text>
</comment>
<proteinExistence type="inferred from homology"/>
<dbReference type="InterPro" id="IPR035904">
    <property type="entry name" value="Chorismate_synth_AroC_sf"/>
</dbReference>
<sequence length="153" mass="15979">GGVVEVRATGLPVGLGEPFFDSIESVVAHAGFSVPAVKGVEFGAGFRAARMRGSEHNDPFYWVGHRVATRTNHAGGILGGLATGMPLQVRFAVKPTSSIARPQATVDLQQHTDTTIVVTGRHDPCIVPRAVVVLESVTAMALADLGLRGGFLP</sequence>
<evidence type="ECO:0000256" key="5">
    <source>
        <dbReference type="ARBA" id="ARBA00023141"/>
    </source>
</evidence>
<dbReference type="GO" id="GO:0010181">
    <property type="term" value="F:FMN binding"/>
    <property type="evidence" value="ECO:0007669"/>
    <property type="project" value="TreeGrafter"/>
</dbReference>
<evidence type="ECO:0000256" key="6">
    <source>
        <dbReference type="ARBA" id="ARBA00023239"/>
    </source>
</evidence>
<dbReference type="EC" id="4.2.3.5" evidence="3"/>
<evidence type="ECO:0000256" key="2">
    <source>
        <dbReference type="ARBA" id="ARBA00008014"/>
    </source>
</evidence>
<dbReference type="GO" id="GO:0004107">
    <property type="term" value="F:chorismate synthase activity"/>
    <property type="evidence" value="ECO:0007669"/>
    <property type="project" value="UniProtKB-EC"/>
</dbReference>
<organism evidence="7">
    <name type="scientific">mine drainage metagenome</name>
    <dbReference type="NCBI Taxonomy" id="410659"/>
    <lineage>
        <taxon>unclassified sequences</taxon>
        <taxon>metagenomes</taxon>
        <taxon>ecological metagenomes</taxon>
    </lineage>
</organism>
<dbReference type="InterPro" id="IPR020541">
    <property type="entry name" value="Chorismate_synthase_CS"/>
</dbReference>
<keyword evidence="6 7" id="KW-0456">Lyase</keyword>
<dbReference type="EMBL" id="AUZX01011078">
    <property type="protein sequence ID" value="EQD44442.1"/>
    <property type="molecule type" value="Genomic_DNA"/>
</dbReference>
<name>T0ZJ20_9ZZZZ</name>
<dbReference type="PANTHER" id="PTHR21085">
    <property type="entry name" value="CHORISMATE SYNTHASE"/>
    <property type="match status" value="1"/>
</dbReference>
<evidence type="ECO:0000256" key="1">
    <source>
        <dbReference type="ARBA" id="ARBA00005044"/>
    </source>
</evidence>
<dbReference type="SUPFAM" id="SSF103263">
    <property type="entry name" value="Chorismate synthase, AroC"/>
    <property type="match status" value="1"/>
</dbReference>
<dbReference type="GO" id="GO:0005829">
    <property type="term" value="C:cytosol"/>
    <property type="evidence" value="ECO:0007669"/>
    <property type="project" value="TreeGrafter"/>
</dbReference>